<evidence type="ECO:0000256" key="2">
    <source>
        <dbReference type="ARBA" id="ARBA00023015"/>
    </source>
</evidence>
<name>A0AAV1XDR3_LUPLU</name>
<dbReference type="AlphaFoldDB" id="A0AAV1XDR3"/>
<evidence type="ECO:0000313" key="9">
    <source>
        <dbReference type="Proteomes" id="UP001497480"/>
    </source>
</evidence>
<dbReference type="Gene3D" id="2.20.25.80">
    <property type="entry name" value="WRKY domain"/>
    <property type="match status" value="1"/>
</dbReference>
<keyword evidence="5" id="KW-0539">Nucleus</keyword>
<feature type="region of interest" description="Disordered" evidence="6">
    <location>
        <begin position="85"/>
        <end position="129"/>
    </location>
</feature>
<dbReference type="InterPro" id="IPR044810">
    <property type="entry name" value="WRKY_plant"/>
</dbReference>
<accession>A0AAV1XDR3</accession>
<feature type="compositionally biased region" description="Basic residues" evidence="6">
    <location>
        <begin position="110"/>
        <end position="128"/>
    </location>
</feature>
<dbReference type="Proteomes" id="UP001497480">
    <property type="component" value="Unassembled WGS sequence"/>
</dbReference>
<organism evidence="8 9">
    <name type="scientific">Lupinus luteus</name>
    <name type="common">European yellow lupine</name>
    <dbReference type="NCBI Taxonomy" id="3873"/>
    <lineage>
        <taxon>Eukaryota</taxon>
        <taxon>Viridiplantae</taxon>
        <taxon>Streptophyta</taxon>
        <taxon>Embryophyta</taxon>
        <taxon>Tracheophyta</taxon>
        <taxon>Spermatophyta</taxon>
        <taxon>Magnoliopsida</taxon>
        <taxon>eudicotyledons</taxon>
        <taxon>Gunneridae</taxon>
        <taxon>Pentapetalae</taxon>
        <taxon>rosids</taxon>
        <taxon>fabids</taxon>
        <taxon>Fabales</taxon>
        <taxon>Fabaceae</taxon>
        <taxon>Papilionoideae</taxon>
        <taxon>50 kb inversion clade</taxon>
        <taxon>genistoids sensu lato</taxon>
        <taxon>core genistoids</taxon>
        <taxon>Genisteae</taxon>
        <taxon>Lupinus</taxon>
    </lineage>
</organism>
<evidence type="ECO:0000259" key="7">
    <source>
        <dbReference type="PROSITE" id="PS50811"/>
    </source>
</evidence>
<evidence type="ECO:0000256" key="6">
    <source>
        <dbReference type="SAM" id="MobiDB-lite"/>
    </source>
</evidence>
<keyword evidence="4" id="KW-0804">Transcription</keyword>
<dbReference type="EMBL" id="CAXHTB010000014">
    <property type="protein sequence ID" value="CAL0319612.1"/>
    <property type="molecule type" value="Genomic_DNA"/>
</dbReference>
<dbReference type="GO" id="GO:0003700">
    <property type="term" value="F:DNA-binding transcription factor activity"/>
    <property type="evidence" value="ECO:0007669"/>
    <property type="project" value="InterPro"/>
</dbReference>
<dbReference type="GO" id="GO:0005634">
    <property type="term" value="C:nucleus"/>
    <property type="evidence" value="ECO:0007669"/>
    <property type="project" value="UniProtKB-SubCell"/>
</dbReference>
<dbReference type="SUPFAM" id="SSF118290">
    <property type="entry name" value="WRKY DNA-binding domain"/>
    <property type="match status" value="1"/>
</dbReference>
<feature type="domain" description="WRKY" evidence="7">
    <location>
        <begin position="134"/>
        <end position="197"/>
    </location>
</feature>
<evidence type="ECO:0000256" key="1">
    <source>
        <dbReference type="ARBA" id="ARBA00004123"/>
    </source>
</evidence>
<keyword evidence="2" id="KW-0805">Transcription regulation</keyword>
<evidence type="ECO:0000313" key="8">
    <source>
        <dbReference type="EMBL" id="CAL0319612.1"/>
    </source>
</evidence>
<keyword evidence="9" id="KW-1185">Reference proteome</keyword>
<gene>
    <name evidence="8" type="ORF">LLUT_LOCUS20672</name>
</gene>
<reference evidence="8 9" key="1">
    <citation type="submission" date="2024-03" db="EMBL/GenBank/DDBJ databases">
        <authorList>
            <person name="Martinez-Hernandez J."/>
        </authorList>
    </citation>
    <scope>NUCLEOTIDE SEQUENCE [LARGE SCALE GENOMIC DNA]</scope>
</reference>
<keyword evidence="3" id="KW-0238">DNA-binding</keyword>
<dbReference type="GO" id="GO:0043565">
    <property type="term" value="F:sequence-specific DNA binding"/>
    <property type="evidence" value="ECO:0007669"/>
    <property type="project" value="InterPro"/>
</dbReference>
<comment type="subcellular location">
    <subcellularLocation>
        <location evidence="1">Nucleus</location>
    </subcellularLocation>
</comment>
<feature type="compositionally biased region" description="Basic and acidic residues" evidence="6">
    <location>
        <begin position="99"/>
        <end position="109"/>
    </location>
</feature>
<feature type="compositionally biased region" description="Polar residues" evidence="6">
    <location>
        <begin position="85"/>
        <end position="98"/>
    </location>
</feature>
<dbReference type="SMART" id="SM00774">
    <property type="entry name" value="WRKY"/>
    <property type="match status" value="1"/>
</dbReference>
<dbReference type="InterPro" id="IPR003657">
    <property type="entry name" value="WRKY_dom"/>
</dbReference>
<dbReference type="Pfam" id="PF03106">
    <property type="entry name" value="WRKY"/>
    <property type="match status" value="1"/>
</dbReference>
<comment type="caution">
    <text evidence="8">The sequence shown here is derived from an EMBL/GenBank/DDBJ whole genome shotgun (WGS) entry which is preliminary data.</text>
</comment>
<evidence type="ECO:0000256" key="3">
    <source>
        <dbReference type="ARBA" id="ARBA00023125"/>
    </source>
</evidence>
<dbReference type="PANTHER" id="PTHR31282">
    <property type="entry name" value="WRKY TRANSCRIPTION FACTOR 21-RELATED"/>
    <property type="match status" value="1"/>
</dbReference>
<dbReference type="PROSITE" id="PS50811">
    <property type="entry name" value="WRKY"/>
    <property type="match status" value="1"/>
</dbReference>
<evidence type="ECO:0000256" key="4">
    <source>
        <dbReference type="ARBA" id="ARBA00023163"/>
    </source>
</evidence>
<evidence type="ECO:0000256" key="5">
    <source>
        <dbReference type="ARBA" id="ARBA00023242"/>
    </source>
</evidence>
<sequence>MMSTILFPESVSSNRKRVIRELLQGHECATKLKFLLHNPNASDGFFSAKELLANVLRSFTETISMLTSSYDIEASDEVAQIVNSGENGSQVGANSSNDLRSEGSSEGRKRTLKTTIKGRRGSYKRRRTQQTWTKVSETIDDNHAWRKYGQKEILNSKFPRSYFRCSKKYDQGCRAAKQVQRVQENPDMYHTTYIGIHTCKDTLTAPQMITYSDTLDSILMNSNSDSKVPNEKDPSICSRTPIIKHEYHKQDMPNDLKDNLDSTLWSDLKDFEQYKPVIVPSKMKSHNADTVYSCSDFQSLDMDFGVFSSPFSTDFHFDESHLL</sequence>
<proteinExistence type="predicted"/>
<dbReference type="InterPro" id="IPR036576">
    <property type="entry name" value="WRKY_dom_sf"/>
</dbReference>
<protein>
    <recommendedName>
        <fullName evidence="7">WRKY domain-containing protein</fullName>
    </recommendedName>
</protein>